<dbReference type="CDD" id="cd19438">
    <property type="entry name" value="lipocalin_Blc-like"/>
    <property type="match status" value="1"/>
</dbReference>
<comment type="subcellular location">
    <subcellularLocation>
        <location evidence="2">Cell outer membrane</location>
    </subcellularLocation>
</comment>
<dbReference type="AlphaFoldDB" id="B7X2Z5"/>
<dbReference type="Gene3D" id="2.40.128.20">
    <property type="match status" value="1"/>
</dbReference>
<dbReference type="InterPro" id="IPR047202">
    <property type="entry name" value="Lipocalin_Blc-like_dom"/>
</dbReference>
<comment type="caution">
    <text evidence="4">The sequence shown here is derived from an EMBL/GenBank/DDBJ whole genome shotgun (WGS) entry which is preliminary data.</text>
</comment>
<evidence type="ECO:0000313" key="4">
    <source>
        <dbReference type="EMBL" id="EED68548.1"/>
    </source>
</evidence>
<keyword evidence="2" id="KW-0472">Membrane</keyword>
<keyword evidence="2" id="KW-0446">Lipid-binding</keyword>
<organism evidence="4 5">
    <name type="scientific">Comamonas testosteroni (strain DSM 14576 / KF-1)</name>
    <name type="common">Pseudomonas testosteroni</name>
    <dbReference type="NCBI Taxonomy" id="399795"/>
    <lineage>
        <taxon>Bacteria</taxon>
        <taxon>Pseudomonadati</taxon>
        <taxon>Pseudomonadota</taxon>
        <taxon>Betaproteobacteria</taxon>
        <taxon>Burkholderiales</taxon>
        <taxon>Comamonadaceae</taxon>
        <taxon>Comamonas</taxon>
    </lineage>
</organism>
<dbReference type="PIRSF" id="PIRSF036893">
    <property type="entry name" value="Lipocalin_ApoD"/>
    <property type="match status" value="1"/>
</dbReference>
<comment type="similarity">
    <text evidence="1 2">Belongs to the calycin superfamily. Lipocalin family.</text>
</comment>
<dbReference type="PROSITE" id="PS00213">
    <property type="entry name" value="LIPOCALIN"/>
    <property type="match status" value="1"/>
</dbReference>
<keyword evidence="2" id="KW-0449">Lipoprotein</keyword>
<sequence precursor="true">MHISRSSLMRATALAVALVGVNVVLSGCAVDVPSGVKPVTGFDAKRYMGTWYELARIDHSFEKDLTQVSASYSLKDDGSVTVLNRGFDSVKQEWREAEGKARFLGSSDVAALKVSFFGPFYGGYNVVSLDEDYQTSLVIGSSMDYFWLLSRNRSIPEQQFNLLLQKANTLGIDLGRVTKVPQSNQP</sequence>
<dbReference type="Pfam" id="PF08212">
    <property type="entry name" value="Lipocalin_2"/>
    <property type="match status" value="1"/>
</dbReference>
<dbReference type="PRINTS" id="PR01171">
    <property type="entry name" value="BCTLIPOCALIN"/>
</dbReference>
<name>B7X2Z5_COMTK</name>
<evidence type="ECO:0000313" key="5">
    <source>
        <dbReference type="Proteomes" id="UP000003039"/>
    </source>
</evidence>
<dbReference type="SUPFAM" id="SSF50814">
    <property type="entry name" value="Lipocalins"/>
    <property type="match status" value="1"/>
</dbReference>
<dbReference type="InterPro" id="IPR012674">
    <property type="entry name" value="Calycin"/>
</dbReference>
<evidence type="ECO:0000256" key="2">
    <source>
        <dbReference type="PIRNR" id="PIRNR036893"/>
    </source>
</evidence>
<feature type="chain" id="PRO_5013434824" description="Outer membrane lipoprotein Blc" evidence="2">
    <location>
        <begin position="30"/>
        <end position="186"/>
    </location>
</feature>
<dbReference type="InterPro" id="IPR000566">
    <property type="entry name" value="Lipocln_cytosolic_FA-bd_dom"/>
</dbReference>
<feature type="domain" description="Lipocalin/cytosolic fatty-acid binding" evidence="3">
    <location>
        <begin position="43"/>
        <end position="182"/>
    </location>
</feature>
<dbReference type="GO" id="GO:0009279">
    <property type="term" value="C:cell outer membrane"/>
    <property type="evidence" value="ECO:0007669"/>
    <property type="project" value="UniProtKB-SubCell"/>
</dbReference>
<evidence type="ECO:0000259" key="3">
    <source>
        <dbReference type="Pfam" id="PF08212"/>
    </source>
</evidence>
<dbReference type="GO" id="GO:0006950">
    <property type="term" value="P:response to stress"/>
    <property type="evidence" value="ECO:0007669"/>
    <property type="project" value="UniProtKB-ARBA"/>
</dbReference>
<feature type="signal peptide" evidence="2">
    <location>
        <begin position="1"/>
        <end position="29"/>
    </location>
</feature>
<dbReference type="InterPro" id="IPR022271">
    <property type="entry name" value="Lipocalin_ApoD"/>
</dbReference>
<dbReference type="PANTHER" id="PTHR10612:SF34">
    <property type="entry name" value="APOLIPOPROTEIN D"/>
    <property type="match status" value="1"/>
</dbReference>
<keyword evidence="2" id="KW-0998">Cell outer membrane</keyword>
<reference evidence="4 5" key="1">
    <citation type="journal article" date="2004" name="Appl. Environ. Microbiol.">
        <title>Mineralization of individual congeners of linear alkylbenzenesulfonate by defined pairs of heterotrophic bacteria.</title>
        <authorList>
            <person name="Schleheck D."/>
            <person name="Knepper T.P."/>
            <person name="Fischer K."/>
            <person name="Cook A.M."/>
        </authorList>
    </citation>
    <scope>NUCLEOTIDE SEQUENCE [LARGE SCALE GENOMIC DNA]</scope>
    <source>
        <strain evidence="5">DSM 14576 / KF-1</strain>
    </source>
</reference>
<dbReference type="GO" id="GO:0008289">
    <property type="term" value="F:lipid binding"/>
    <property type="evidence" value="ECO:0007669"/>
    <property type="project" value="UniProtKB-UniRule"/>
</dbReference>
<dbReference type="EMBL" id="AAUJ02000001">
    <property type="protein sequence ID" value="EED68548.1"/>
    <property type="molecule type" value="Genomic_DNA"/>
</dbReference>
<protein>
    <recommendedName>
        <fullName evidence="2">Outer membrane lipoprotein Blc</fullName>
    </recommendedName>
</protein>
<dbReference type="InterPro" id="IPR022272">
    <property type="entry name" value="Lipocalin_CS"/>
</dbReference>
<dbReference type="InterPro" id="IPR002446">
    <property type="entry name" value="Lipocalin_bac"/>
</dbReference>
<dbReference type="PROSITE" id="PS51257">
    <property type="entry name" value="PROKAR_LIPOPROTEIN"/>
    <property type="match status" value="1"/>
</dbReference>
<dbReference type="Proteomes" id="UP000003039">
    <property type="component" value="Unassembled WGS sequence"/>
</dbReference>
<keyword evidence="2" id="KW-0732">Signal</keyword>
<dbReference type="eggNOG" id="COG3040">
    <property type="taxonomic scope" value="Bacteria"/>
</dbReference>
<comment type="function">
    <text evidence="2">Involved in the storage or transport of lipids necessary for membrane maintenance under stressful conditions. Displays a binding preference for lysophospholipids.</text>
</comment>
<dbReference type="PANTHER" id="PTHR10612">
    <property type="entry name" value="APOLIPOPROTEIN D"/>
    <property type="match status" value="1"/>
</dbReference>
<accession>B7X2Z5</accession>
<evidence type="ECO:0000256" key="1">
    <source>
        <dbReference type="ARBA" id="ARBA00006889"/>
    </source>
</evidence>
<proteinExistence type="inferred from homology"/>
<comment type="subunit">
    <text evidence="2">Homodimer.</text>
</comment>
<gene>
    <name evidence="4" type="ORF">CtesDRAFT_PD3495</name>
</gene>